<dbReference type="RefSeq" id="WP_153535520.1">
    <property type="nucleotide sequence ID" value="NZ_WEGH01000003.1"/>
</dbReference>
<evidence type="ECO:0000313" key="2">
    <source>
        <dbReference type="EMBL" id="MQY06327.1"/>
    </source>
</evidence>
<comment type="caution">
    <text evidence="2">The sequence shown here is derived from an EMBL/GenBank/DDBJ whole genome shotgun (WGS) entry which is preliminary data.</text>
</comment>
<keyword evidence="1" id="KW-0472">Membrane</keyword>
<dbReference type="Proteomes" id="UP000487268">
    <property type="component" value="Unassembled WGS sequence"/>
</dbReference>
<reference evidence="2 3" key="1">
    <citation type="submission" date="2019-10" db="EMBL/GenBank/DDBJ databases">
        <title>Actinomadura rubteroloni sp. nov. and Actinomadura macrotermitis sp. nov., isolated from the gut of fungus growing-termite Macrotermes natalensis.</title>
        <authorList>
            <person name="Benndorf R."/>
            <person name="Martin K."/>
            <person name="Kuefner M."/>
            <person name="De Beer W."/>
            <person name="Kaster A.-K."/>
            <person name="Vollmers J."/>
            <person name="Poulsen M."/>
            <person name="Beemelmanns C."/>
        </authorList>
    </citation>
    <scope>NUCLEOTIDE SEQUENCE [LARGE SCALE GENOMIC DNA]</scope>
    <source>
        <strain evidence="2 3">RB68</strain>
    </source>
</reference>
<evidence type="ECO:0008006" key="4">
    <source>
        <dbReference type="Google" id="ProtNLM"/>
    </source>
</evidence>
<proteinExistence type="predicted"/>
<keyword evidence="3" id="KW-1185">Reference proteome</keyword>
<dbReference type="AlphaFoldDB" id="A0A7K0BYS3"/>
<sequence>MDGHELAEVVGAFGLFAFITTVITVIIMQVGATLRARAALTREDGYRRLAEDGAAAQQTIARRLTDMEKRMESLETILRTVE</sequence>
<evidence type="ECO:0000256" key="1">
    <source>
        <dbReference type="SAM" id="Phobius"/>
    </source>
</evidence>
<evidence type="ECO:0000313" key="3">
    <source>
        <dbReference type="Proteomes" id="UP000487268"/>
    </source>
</evidence>
<keyword evidence="1" id="KW-1133">Transmembrane helix</keyword>
<organism evidence="2 3">
    <name type="scientific">Actinomadura macrotermitis</name>
    <dbReference type="NCBI Taxonomy" id="2585200"/>
    <lineage>
        <taxon>Bacteria</taxon>
        <taxon>Bacillati</taxon>
        <taxon>Actinomycetota</taxon>
        <taxon>Actinomycetes</taxon>
        <taxon>Streptosporangiales</taxon>
        <taxon>Thermomonosporaceae</taxon>
        <taxon>Actinomadura</taxon>
    </lineage>
</organism>
<dbReference type="EMBL" id="WEGH01000003">
    <property type="protein sequence ID" value="MQY06327.1"/>
    <property type="molecule type" value="Genomic_DNA"/>
</dbReference>
<accession>A0A7K0BYS3</accession>
<dbReference type="OrthoDB" id="4319152at2"/>
<protein>
    <recommendedName>
        <fullName evidence="4">Secreted protein</fullName>
    </recommendedName>
</protein>
<feature type="transmembrane region" description="Helical" evidence="1">
    <location>
        <begin position="12"/>
        <end position="32"/>
    </location>
</feature>
<name>A0A7K0BYS3_9ACTN</name>
<gene>
    <name evidence="2" type="ORF">ACRB68_44150</name>
</gene>
<keyword evidence="1" id="KW-0812">Transmembrane</keyword>